<evidence type="ECO:0000256" key="1">
    <source>
        <dbReference type="SAM" id="MobiDB-lite"/>
    </source>
</evidence>
<evidence type="ECO:0000313" key="2">
    <source>
        <dbReference type="EMBL" id="KAF2751905.1"/>
    </source>
</evidence>
<sequence length="459" mass="50569">MPGLWTESEEEVHPDWVTKSDPNFKWEDLETDADAVPVPDDRLRNDIRFAKYRKSNRIIAQRHAVMLKQRKRHEQHSHRDQLDGTVDTSAETSSAPSVSAASEATVRSIPTSRPNLAVPRCVDLSKGWPVPAPRVTGPPREQYGLPVDTTVPQSTANTSFSNPNIDEPTGRFTWPEFLPAASSTAKGQGMKGPGSDPNTSALAFRAACEKKGITVTGASIPTEKENGVETSTLGRGKTEADAAALLKEMLQAFPVKASLGTAHNGTSAIDNENAHAFTTSPVTHMGLPQPESLIDNEKGYTGTENGDHEDREAPSDCTTEDQQRQLVVGPGDRDMFQTTQLLRSCLSDTDSISRYLMERGKFSKAKEILSWEEYLGIHPAARTTLVALMSKDSTSFDTFYVGLRGYYEYKKTEQEDKEFVDYYQQHHQPGLGHAKQDAELERGGDTEEEHDGVVFRGSS</sequence>
<name>A0A6A6VMY6_9PLEO</name>
<feature type="region of interest" description="Disordered" evidence="1">
    <location>
        <begin position="427"/>
        <end position="459"/>
    </location>
</feature>
<gene>
    <name evidence="2" type="ORF">M011DRAFT_463401</name>
</gene>
<feature type="compositionally biased region" description="Basic and acidic residues" evidence="1">
    <location>
        <begin position="305"/>
        <end position="314"/>
    </location>
</feature>
<dbReference type="Proteomes" id="UP000799440">
    <property type="component" value="Unassembled WGS sequence"/>
</dbReference>
<feature type="compositionally biased region" description="Basic and acidic residues" evidence="1">
    <location>
        <begin position="434"/>
        <end position="445"/>
    </location>
</feature>
<reference evidence="2" key="1">
    <citation type="journal article" date="2020" name="Stud. Mycol.">
        <title>101 Dothideomycetes genomes: a test case for predicting lifestyles and emergence of pathogens.</title>
        <authorList>
            <person name="Haridas S."/>
            <person name="Albert R."/>
            <person name="Binder M."/>
            <person name="Bloem J."/>
            <person name="Labutti K."/>
            <person name="Salamov A."/>
            <person name="Andreopoulos B."/>
            <person name="Baker S."/>
            <person name="Barry K."/>
            <person name="Bills G."/>
            <person name="Bluhm B."/>
            <person name="Cannon C."/>
            <person name="Castanera R."/>
            <person name="Culley D."/>
            <person name="Daum C."/>
            <person name="Ezra D."/>
            <person name="Gonzalez J."/>
            <person name="Henrissat B."/>
            <person name="Kuo A."/>
            <person name="Liang C."/>
            <person name="Lipzen A."/>
            <person name="Lutzoni F."/>
            <person name="Magnuson J."/>
            <person name="Mondo S."/>
            <person name="Nolan M."/>
            <person name="Ohm R."/>
            <person name="Pangilinan J."/>
            <person name="Park H.-J."/>
            <person name="Ramirez L."/>
            <person name="Alfaro M."/>
            <person name="Sun H."/>
            <person name="Tritt A."/>
            <person name="Yoshinaga Y."/>
            <person name="Zwiers L.-H."/>
            <person name="Turgeon B."/>
            <person name="Goodwin S."/>
            <person name="Spatafora J."/>
            <person name="Crous P."/>
            <person name="Grigoriev I."/>
        </authorList>
    </citation>
    <scope>NUCLEOTIDE SEQUENCE</scope>
    <source>
        <strain evidence="2">CBS 119925</strain>
    </source>
</reference>
<organism evidence="2 3">
    <name type="scientific">Sporormia fimetaria CBS 119925</name>
    <dbReference type="NCBI Taxonomy" id="1340428"/>
    <lineage>
        <taxon>Eukaryota</taxon>
        <taxon>Fungi</taxon>
        <taxon>Dikarya</taxon>
        <taxon>Ascomycota</taxon>
        <taxon>Pezizomycotina</taxon>
        <taxon>Dothideomycetes</taxon>
        <taxon>Pleosporomycetidae</taxon>
        <taxon>Pleosporales</taxon>
        <taxon>Sporormiaceae</taxon>
        <taxon>Sporormia</taxon>
    </lineage>
</organism>
<dbReference type="AlphaFoldDB" id="A0A6A6VMY6"/>
<feature type="compositionally biased region" description="Basic and acidic residues" evidence="1">
    <location>
        <begin position="11"/>
        <end position="22"/>
    </location>
</feature>
<feature type="region of interest" description="Disordered" evidence="1">
    <location>
        <begin position="284"/>
        <end position="321"/>
    </location>
</feature>
<keyword evidence="3" id="KW-1185">Reference proteome</keyword>
<feature type="compositionally biased region" description="Low complexity" evidence="1">
    <location>
        <begin position="88"/>
        <end position="106"/>
    </location>
</feature>
<accession>A0A6A6VMY6</accession>
<feature type="region of interest" description="Disordered" evidence="1">
    <location>
        <begin position="1"/>
        <end position="22"/>
    </location>
</feature>
<protein>
    <submittedName>
        <fullName evidence="2">Uncharacterized protein</fullName>
    </submittedName>
</protein>
<dbReference type="EMBL" id="MU006561">
    <property type="protein sequence ID" value="KAF2751905.1"/>
    <property type="molecule type" value="Genomic_DNA"/>
</dbReference>
<feature type="region of interest" description="Disordered" evidence="1">
    <location>
        <begin position="68"/>
        <end position="108"/>
    </location>
</feature>
<proteinExistence type="predicted"/>
<feature type="non-terminal residue" evidence="2">
    <location>
        <position position="459"/>
    </location>
</feature>
<evidence type="ECO:0000313" key="3">
    <source>
        <dbReference type="Proteomes" id="UP000799440"/>
    </source>
</evidence>